<comment type="caution">
    <text evidence="3">The sequence shown here is derived from an EMBL/GenBank/DDBJ whole genome shotgun (WGS) entry which is preliminary data.</text>
</comment>
<dbReference type="RefSeq" id="WP_179634251.1">
    <property type="nucleotide sequence ID" value="NZ_JACCFH010000001.1"/>
</dbReference>
<name>A0A7Y9QXX0_9BURK</name>
<evidence type="ECO:0000313" key="3">
    <source>
        <dbReference type="EMBL" id="NYG33487.1"/>
    </source>
</evidence>
<feature type="signal peptide" evidence="2">
    <location>
        <begin position="1"/>
        <end position="17"/>
    </location>
</feature>
<evidence type="ECO:0008006" key="5">
    <source>
        <dbReference type="Google" id="ProtNLM"/>
    </source>
</evidence>
<feature type="region of interest" description="Disordered" evidence="1">
    <location>
        <begin position="458"/>
        <end position="487"/>
    </location>
</feature>
<keyword evidence="2" id="KW-0732">Signal</keyword>
<protein>
    <recommendedName>
        <fullName evidence="5">Lipoprotein</fullName>
    </recommendedName>
</protein>
<dbReference type="Proteomes" id="UP000518288">
    <property type="component" value="Unassembled WGS sequence"/>
</dbReference>
<sequence length="505" mass="54319">MKAIAIKLGLIAPMFLAGCATISTQTYDQVREARDTSGPQGAVKVLEQAGGTDLLSQLEYGEMLRLASRHEDSLKAFQSADQKVGEWENGARSDIEKTAGMVLGAVVSERLTAYEGQDYEKVMLTVRMALDRMALGDWNTARVDIRRTHDREDLIAELRAKEYSKVEEKAKAESKTEGFQPIKLTEIDGYPVKSIQDPRLSQLKNGYQNALGHYLSGFLYEALQEPSLAAPGYQRAAELSPGSKLPQQALATLDRRVARATAGQTDVLFLIEHGEAPRLVAKSFAIPYGIGGVGVPKFFQMSIPYFDDMPSKSAAPSQITVGGRSLKLEPIVDFGLMANRSLKDRMPGILLRGFIRGAAKAVVRDKVNERNPLLGLAVTLATVASEVPDDRTWRGLPQRIYIARAQMPEGEHTIRIDGVADAVQPVRVAGRYAVVPIRIIGSRGFNTGVALLNQGGAVTASSGDTPGTSADSPVGGDAGTPSASPIAVTPDVAAPAAVRRVKVRK</sequence>
<accession>A0A7Y9QXX0</accession>
<feature type="chain" id="PRO_5030883748" description="Lipoprotein" evidence="2">
    <location>
        <begin position="18"/>
        <end position="505"/>
    </location>
</feature>
<evidence type="ECO:0000256" key="2">
    <source>
        <dbReference type="SAM" id="SignalP"/>
    </source>
</evidence>
<proteinExistence type="predicted"/>
<feature type="compositionally biased region" description="Polar residues" evidence="1">
    <location>
        <begin position="459"/>
        <end position="471"/>
    </location>
</feature>
<reference evidence="3 4" key="1">
    <citation type="submission" date="2020-07" db="EMBL/GenBank/DDBJ databases">
        <title>Genomic Encyclopedia of Archaeal and Bacterial Type Strains, Phase II (KMG-II): from individual species to whole genera.</title>
        <authorList>
            <person name="Goeker M."/>
        </authorList>
    </citation>
    <scope>NUCLEOTIDE SEQUENCE [LARGE SCALE GENOMIC DNA]</scope>
    <source>
        <strain evidence="3 4">DSM 21226</strain>
    </source>
</reference>
<evidence type="ECO:0000256" key="1">
    <source>
        <dbReference type="SAM" id="MobiDB-lite"/>
    </source>
</evidence>
<dbReference type="AlphaFoldDB" id="A0A7Y9QXX0"/>
<organism evidence="3 4">
    <name type="scientific">Sphaerotilus montanus</name>
    <dbReference type="NCBI Taxonomy" id="522889"/>
    <lineage>
        <taxon>Bacteria</taxon>
        <taxon>Pseudomonadati</taxon>
        <taxon>Pseudomonadota</taxon>
        <taxon>Betaproteobacteria</taxon>
        <taxon>Burkholderiales</taxon>
        <taxon>Sphaerotilaceae</taxon>
        <taxon>Sphaerotilus</taxon>
    </lineage>
</organism>
<dbReference type="EMBL" id="JACCFH010000001">
    <property type="protein sequence ID" value="NYG33487.1"/>
    <property type="molecule type" value="Genomic_DNA"/>
</dbReference>
<gene>
    <name evidence="3" type="ORF">BDD16_002473</name>
</gene>
<evidence type="ECO:0000313" key="4">
    <source>
        <dbReference type="Proteomes" id="UP000518288"/>
    </source>
</evidence>
<dbReference type="PROSITE" id="PS51257">
    <property type="entry name" value="PROKAR_LIPOPROTEIN"/>
    <property type="match status" value="1"/>
</dbReference>
<keyword evidence="4" id="KW-1185">Reference proteome</keyword>